<protein>
    <submittedName>
        <fullName evidence="2">Uncharacterized protein</fullName>
    </submittedName>
</protein>
<evidence type="ECO:0000256" key="1">
    <source>
        <dbReference type="SAM" id="MobiDB-lite"/>
    </source>
</evidence>
<evidence type="ECO:0000313" key="3">
    <source>
        <dbReference type="Proteomes" id="UP000593573"/>
    </source>
</evidence>
<keyword evidence="3" id="KW-1185">Reference proteome</keyword>
<comment type="caution">
    <text evidence="2">The sequence shown here is derived from an EMBL/GenBank/DDBJ whole genome shotgun (WGS) entry which is preliminary data.</text>
</comment>
<dbReference type="OrthoDB" id="992545at2759"/>
<proteinExistence type="predicted"/>
<dbReference type="Proteomes" id="UP000593573">
    <property type="component" value="Unassembled WGS sequence"/>
</dbReference>
<gene>
    <name evidence="2" type="ORF">Goklo_017294</name>
</gene>
<feature type="region of interest" description="Disordered" evidence="1">
    <location>
        <begin position="1"/>
        <end position="27"/>
    </location>
</feature>
<dbReference type="EMBL" id="JABFAB010000006">
    <property type="protein sequence ID" value="MBA0649767.1"/>
    <property type="molecule type" value="Genomic_DNA"/>
</dbReference>
<name>A0A7J8UH08_9ROSI</name>
<feature type="compositionally biased region" description="Basic and acidic residues" evidence="1">
    <location>
        <begin position="16"/>
        <end position="27"/>
    </location>
</feature>
<evidence type="ECO:0000313" key="2">
    <source>
        <dbReference type="EMBL" id="MBA0649767.1"/>
    </source>
</evidence>
<accession>A0A7J8UH08</accession>
<feature type="compositionally biased region" description="Polar residues" evidence="1">
    <location>
        <begin position="1"/>
        <end position="15"/>
    </location>
</feature>
<reference evidence="2 3" key="1">
    <citation type="journal article" date="2019" name="Genome Biol. Evol.">
        <title>Insights into the evolution of the New World diploid cottons (Gossypium, subgenus Houzingenia) based on genome sequencing.</title>
        <authorList>
            <person name="Grover C.E."/>
            <person name="Arick M.A. 2nd"/>
            <person name="Thrash A."/>
            <person name="Conover J.L."/>
            <person name="Sanders W.S."/>
            <person name="Peterson D.G."/>
            <person name="Frelichowski J.E."/>
            <person name="Scheffler J.A."/>
            <person name="Scheffler B.E."/>
            <person name="Wendel J.F."/>
        </authorList>
    </citation>
    <scope>NUCLEOTIDE SEQUENCE [LARGE SCALE GENOMIC DNA]</scope>
    <source>
        <strain evidence="2">57</strain>
        <tissue evidence="2">Leaf</tissue>
    </source>
</reference>
<organism evidence="2 3">
    <name type="scientific">Gossypium klotzschianum</name>
    <dbReference type="NCBI Taxonomy" id="34286"/>
    <lineage>
        <taxon>Eukaryota</taxon>
        <taxon>Viridiplantae</taxon>
        <taxon>Streptophyta</taxon>
        <taxon>Embryophyta</taxon>
        <taxon>Tracheophyta</taxon>
        <taxon>Spermatophyta</taxon>
        <taxon>Magnoliopsida</taxon>
        <taxon>eudicotyledons</taxon>
        <taxon>Gunneridae</taxon>
        <taxon>Pentapetalae</taxon>
        <taxon>rosids</taxon>
        <taxon>malvids</taxon>
        <taxon>Malvales</taxon>
        <taxon>Malvaceae</taxon>
        <taxon>Malvoideae</taxon>
        <taxon>Gossypium</taxon>
    </lineage>
</organism>
<sequence>MLHVVSSNDGNSSLNRPEKGCYREKKSENLNQKEWEKLDKKALSAIQLYLANTILQKVLMEKTSLLK</sequence>
<dbReference type="AlphaFoldDB" id="A0A7J8UH08"/>